<protein>
    <recommendedName>
        <fullName evidence="3">TolB N-terminal domain-containing protein</fullName>
    </recommendedName>
</protein>
<gene>
    <name evidence="2" type="ORF">ENT73_02745</name>
</gene>
<evidence type="ECO:0008006" key="3">
    <source>
        <dbReference type="Google" id="ProtNLM"/>
    </source>
</evidence>
<dbReference type="Gene3D" id="3.40.50.10610">
    <property type="entry name" value="ABC-type transport auxiliary lipoprotein component"/>
    <property type="match status" value="1"/>
</dbReference>
<accession>A0A832GPV1</accession>
<sequence>MKKKIVISLSILAILVCEFLWAETPKKVLVFPFEIYAQQDLSYLKKAIPEMLTSRLFSPDKITVLENDKIEAELKSYPLLDKKVAEEIGKKLGADYVIWGSISVIGEVVSIDAQIMDLSQAKKPAQFFQEIKGLSEVIPQLTRFARKAKKYIEGKEEDFYQEDLSLAYGGPGLIPGRAHPERGYFGYPLYPVRPPKEETPVEKAKPRFGGIGDPAYEGLTKDIVIDLSGPQPRIGIAREEKDNATGKQPGQPPPYMYYYPPQPYYNYSPPPYYYYQAPKEEEGLLSKIKSALWPFGREEKRYTPQPIYSQPVPVPPPTPPASKEATTLPKITPKPQMVTPEPIQAQPTPQVPPQEIPPKPPYTPEPAKSNPWRWE</sequence>
<proteinExistence type="predicted"/>
<organism evidence="2">
    <name type="scientific">Caldimicrobium thiodismutans</name>
    <dbReference type="NCBI Taxonomy" id="1653476"/>
    <lineage>
        <taxon>Bacteria</taxon>
        <taxon>Pseudomonadati</taxon>
        <taxon>Thermodesulfobacteriota</taxon>
        <taxon>Thermodesulfobacteria</taxon>
        <taxon>Thermodesulfobacteriales</taxon>
        <taxon>Thermodesulfobacteriaceae</taxon>
        <taxon>Caldimicrobium</taxon>
    </lineage>
</organism>
<evidence type="ECO:0000256" key="1">
    <source>
        <dbReference type="SAM" id="MobiDB-lite"/>
    </source>
</evidence>
<dbReference type="EMBL" id="DSZU01000044">
    <property type="protein sequence ID" value="HGV54995.1"/>
    <property type="molecule type" value="Genomic_DNA"/>
</dbReference>
<evidence type="ECO:0000313" key="2">
    <source>
        <dbReference type="EMBL" id="HGV54995.1"/>
    </source>
</evidence>
<comment type="caution">
    <text evidence="2">The sequence shown here is derived from an EMBL/GenBank/DDBJ whole genome shotgun (WGS) entry which is preliminary data.</text>
</comment>
<name>A0A832GPV1_9BACT</name>
<dbReference type="AlphaFoldDB" id="A0A832GPV1"/>
<feature type="compositionally biased region" description="Pro residues" evidence="1">
    <location>
        <begin position="349"/>
        <end position="364"/>
    </location>
</feature>
<reference evidence="2" key="1">
    <citation type="journal article" date="2020" name="mSystems">
        <title>Genome- and Community-Level Interaction Insights into Carbon Utilization and Element Cycling Functions of Hydrothermarchaeota in Hydrothermal Sediment.</title>
        <authorList>
            <person name="Zhou Z."/>
            <person name="Liu Y."/>
            <person name="Xu W."/>
            <person name="Pan J."/>
            <person name="Luo Z.H."/>
            <person name="Li M."/>
        </authorList>
    </citation>
    <scope>NUCLEOTIDE SEQUENCE [LARGE SCALE GENOMIC DNA]</scope>
    <source>
        <strain evidence="2">SpSt-605</strain>
    </source>
</reference>
<feature type="region of interest" description="Disordered" evidence="1">
    <location>
        <begin position="303"/>
        <end position="375"/>
    </location>
</feature>